<protein>
    <submittedName>
        <fullName evidence="2">Uncharacterized protein</fullName>
    </submittedName>
</protein>
<proteinExistence type="predicted"/>
<dbReference type="EMBL" id="MT142055">
    <property type="protein sequence ID" value="QJA73813.1"/>
    <property type="molecule type" value="Genomic_DNA"/>
</dbReference>
<dbReference type="AlphaFoldDB" id="A0A6M3JUU3"/>
<name>A0A6M3JUU3_9ZZZZ</name>
<evidence type="ECO:0000256" key="1">
    <source>
        <dbReference type="SAM" id="MobiDB-lite"/>
    </source>
</evidence>
<evidence type="ECO:0000313" key="2">
    <source>
        <dbReference type="EMBL" id="QJA73813.1"/>
    </source>
</evidence>
<reference evidence="2" key="1">
    <citation type="submission" date="2020-03" db="EMBL/GenBank/DDBJ databases">
        <title>The deep terrestrial virosphere.</title>
        <authorList>
            <person name="Holmfeldt K."/>
            <person name="Nilsson E."/>
            <person name="Simone D."/>
            <person name="Lopez-Fernandez M."/>
            <person name="Wu X."/>
            <person name="de Brujin I."/>
            <person name="Lundin D."/>
            <person name="Andersson A."/>
            <person name="Bertilsson S."/>
            <person name="Dopson M."/>
        </authorList>
    </citation>
    <scope>NUCLEOTIDE SEQUENCE</scope>
    <source>
        <strain evidence="2">MM415A02226</strain>
    </source>
</reference>
<feature type="region of interest" description="Disordered" evidence="1">
    <location>
        <begin position="42"/>
        <end position="93"/>
    </location>
</feature>
<sequence length="114" mass="11316">MPIFSTLAAIGTLATLGTVAGAGAVAAGAAAVAGTGYAMSKSMSDAAGKGMSMPAMPEAPKLEDSGATVTQAAEQAKEIAKQRKQAIGRNKTVFTSPMGITEEATTAKKTLLGR</sequence>
<gene>
    <name evidence="2" type="ORF">MM415A02226_0003</name>
</gene>
<accession>A0A6M3JUU3</accession>
<organism evidence="2">
    <name type="scientific">viral metagenome</name>
    <dbReference type="NCBI Taxonomy" id="1070528"/>
    <lineage>
        <taxon>unclassified sequences</taxon>
        <taxon>metagenomes</taxon>
        <taxon>organismal metagenomes</taxon>
    </lineage>
</organism>